<evidence type="ECO:0000313" key="2">
    <source>
        <dbReference type="EMBL" id="AUG54912.1"/>
    </source>
</evidence>
<name>A0A2N3L066_9PROT</name>
<dbReference type="Gene3D" id="3.20.20.100">
    <property type="entry name" value="NADP-dependent oxidoreductase domain"/>
    <property type="match status" value="1"/>
</dbReference>
<dbReference type="InterPro" id="IPR036812">
    <property type="entry name" value="NAD(P)_OxRdtase_dom_sf"/>
</dbReference>
<dbReference type="InterPro" id="IPR023210">
    <property type="entry name" value="NADP_OxRdtase_dom"/>
</dbReference>
<dbReference type="PANTHER" id="PTHR43312">
    <property type="entry name" value="D-THREO-ALDOSE 1-DEHYDROGENASE"/>
    <property type="match status" value="1"/>
</dbReference>
<dbReference type="PANTHER" id="PTHR43312:SF1">
    <property type="entry name" value="NADP-DEPENDENT OXIDOREDUCTASE DOMAIN-CONTAINING PROTEIN"/>
    <property type="match status" value="1"/>
</dbReference>
<dbReference type="SUPFAM" id="SSF51430">
    <property type="entry name" value="NAD(P)-linked oxidoreductase"/>
    <property type="match status" value="1"/>
</dbReference>
<dbReference type="Pfam" id="PF00248">
    <property type="entry name" value="Aldo_ket_red"/>
    <property type="match status" value="1"/>
</dbReference>
<evidence type="ECO:0000313" key="5">
    <source>
        <dbReference type="Proteomes" id="UP000233597"/>
    </source>
</evidence>
<dbReference type="CDD" id="cd19095">
    <property type="entry name" value="AKR_PA4992-like"/>
    <property type="match status" value="1"/>
</dbReference>
<keyword evidence="4" id="KW-1185">Reference proteome</keyword>
<evidence type="ECO:0000259" key="1">
    <source>
        <dbReference type="Pfam" id="PF00248"/>
    </source>
</evidence>
<dbReference type="EMBL" id="NWTK01000001">
    <property type="protein sequence ID" value="PKR56214.1"/>
    <property type="molecule type" value="Genomic_DNA"/>
</dbReference>
<feature type="domain" description="NADP-dependent oxidoreductase" evidence="1">
    <location>
        <begin position="50"/>
        <end position="300"/>
    </location>
</feature>
<reference evidence="3 5" key="1">
    <citation type="submission" date="2017-09" db="EMBL/GenBank/DDBJ databases">
        <title>Biodiversity and function of Thalassospira species in the particle-attached aromatic-hydrocarbon-degrading consortia from the surface seawater of the South China Sea.</title>
        <authorList>
            <person name="Dong C."/>
            <person name="Liu R."/>
            <person name="Shao Z."/>
        </authorList>
    </citation>
    <scope>NUCLEOTIDE SEQUENCE [LARGE SCALE GENOMIC DNA]</scope>
    <source>
        <strain evidence="3 5">CSC1P2</strain>
    </source>
</reference>
<evidence type="ECO:0000313" key="3">
    <source>
        <dbReference type="EMBL" id="PKR56214.1"/>
    </source>
</evidence>
<dbReference type="EMBL" id="CP024199">
    <property type="protein sequence ID" value="AUG54912.1"/>
    <property type="molecule type" value="Genomic_DNA"/>
</dbReference>
<gene>
    <name evidence="3" type="ORF">COO20_01245</name>
    <name evidence="2" type="ORF">CSC3H3_03845</name>
</gene>
<evidence type="ECO:0000313" key="4">
    <source>
        <dbReference type="Proteomes" id="UP000233458"/>
    </source>
</evidence>
<dbReference type="AlphaFoldDB" id="A0A2N3L066"/>
<organism evidence="3 5">
    <name type="scientific">Thalassospira marina</name>
    <dbReference type="NCBI Taxonomy" id="2048283"/>
    <lineage>
        <taxon>Bacteria</taxon>
        <taxon>Pseudomonadati</taxon>
        <taxon>Pseudomonadota</taxon>
        <taxon>Alphaproteobacteria</taxon>
        <taxon>Rhodospirillales</taxon>
        <taxon>Thalassospiraceae</taxon>
        <taxon>Thalassospira</taxon>
    </lineage>
</organism>
<dbReference type="Proteomes" id="UP000233597">
    <property type="component" value="Unassembled WGS sequence"/>
</dbReference>
<sequence length="317" mass="34221">MAGAATFGVGSLIAGGLPAFAQAEQSTQPQPANLPLHRKIPGSEKSLPTIGLGSWITFNVGHDPVLLQNCTDVMAAFFAAGGQMIDSSPMYGSSQATIGHGLAALEVERSTVFAADKLWTSDETGGAAQIAETAQNWGLRQFDLLQVHNMLDWENQFPVLQGMKAQGALDYVGITTSHGRRHELMAVIMQREPLDFIQVTYNPLDRDVENRILPIAQDRNIAVIINRPFQGGQLTRALRNAPLPGIAQDYGAQSWAQLILKYIVSHPAVTCAIPATTRVDHVRENMAAISPISDEMNTRLPEGKERHAIANAIGDAL</sequence>
<dbReference type="InterPro" id="IPR053135">
    <property type="entry name" value="AKR2_Oxidoreductase"/>
</dbReference>
<accession>A0A2N3L066</accession>
<reference evidence="2 4" key="2">
    <citation type="submission" date="2017-10" db="EMBL/GenBank/DDBJ databases">
        <title>Biodiversity and function of Thalassospira species in the particle-attached aromatic-hydrocarbon-degrading consortia from the surface seawater of the China South Sea.</title>
        <authorList>
            <person name="Dong C."/>
            <person name="Liu R."/>
            <person name="Shao Z."/>
        </authorList>
    </citation>
    <scope>NUCLEOTIDE SEQUENCE [LARGE SCALE GENOMIC DNA]</scope>
    <source>
        <strain evidence="2 4">CSC3H3</strain>
    </source>
</reference>
<dbReference type="OrthoDB" id="9783572at2"/>
<proteinExistence type="predicted"/>
<protein>
    <submittedName>
        <fullName evidence="3">Aldo/keto reductase</fullName>
    </submittedName>
</protein>
<dbReference type="Proteomes" id="UP000233458">
    <property type="component" value="Chromosome"/>
</dbReference>
<dbReference type="KEGG" id="thac:CSC3H3_03845"/>